<feature type="domain" description="C2H2-type" evidence="16">
    <location>
        <begin position="357"/>
        <end position="384"/>
    </location>
</feature>
<evidence type="ECO:0000256" key="13">
    <source>
        <dbReference type="PROSITE-ProRule" id="PRU00309"/>
    </source>
</evidence>
<evidence type="ECO:0000256" key="14">
    <source>
        <dbReference type="PROSITE-ProRule" id="PRU01263"/>
    </source>
</evidence>
<evidence type="ECO:0000256" key="8">
    <source>
        <dbReference type="ARBA" id="ARBA00023015"/>
    </source>
</evidence>
<dbReference type="GO" id="GO:0005634">
    <property type="term" value="C:nucleus"/>
    <property type="evidence" value="ECO:0007669"/>
    <property type="project" value="UniProtKB-SubCell"/>
</dbReference>
<evidence type="ECO:0000259" key="17">
    <source>
        <dbReference type="PROSITE" id="PS50950"/>
    </source>
</evidence>
<feature type="domain" description="C2H2-type" evidence="16">
    <location>
        <begin position="329"/>
        <end position="356"/>
    </location>
</feature>
<keyword evidence="6 12" id="KW-0863">Zinc-finger</keyword>
<comment type="similarity">
    <text evidence="3">Belongs to the krueppel C2H2-type zinc-finger protein family.</text>
</comment>
<evidence type="ECO:0000256" key="11">
    <source>
        <dbReference type="ARBA" id="ARBA00023242"/>
    </source>
</evidence>
<comment type="function">
    <text evidence="1">May be involved in transcriptional regulation.</text>
</comment>
<feature type="domain" description="C2H2-type" evidence="16">
    <location>
        <begin position="649"/>
        <end position="676"/>
    </location>
</feature>
<dbReference type="EMBL" id="HBUE01170508">
    <property type="protein sequence ID" value="CAG6514874.1"/>
    <property type="molecule type" value="Transcribed_RNA"/>
</dbReference>
<keyword evidence="8" id="KW-0805">Transcription regulation</keyword>
<dbReference type="SMART" id="SM00868">
    <property type="entry name" value="zf-AD"/>
    <property type="match status" value="1"/>
</dbReference>
<protein>
    <submittedName>
        <fullName evidence="19">Zinc finger protein 26</fullName>
    </submittedName>
</protein>
<dbReference type="GO" id="GO:0030674">
    <property type="term" value="F:protein-macromolecule adaptor activity"/>
    <property type="evidence" value="ECO:0007669"/>
    <property type="project" value="UniProtKB-ARBA"/>
</dbReference>
<dbReference type="Gene3D" id="3.30.160.60">
    <property type="entry name" value="Classic Zinc Finger"/>
    <property type="match status" value="8"/>
</dbReference>
<evidence type="ECO:0000259" key="18">
    <source>
        <dbReference type="PROSITE" id="PS51915"/>
    </source>
</evidence>
<dbReference type="InterPro" id="IPR036236">
    <property type="entry name" value="Znf_C2H2_sf"/>
</dbReference>
<feature type="binding site" evidence="14">
    <location>
        <position position="122"/>
    </location>
    <ligand>
        <name>Zn(2+)</name>
        <dbReference type="ChEBI" id="CHEBI:29105"/>
    </ligand>
</feature>
<evidence type="ECO:0000256" key="10">
    <source>
        <dbReference type="ARBA" id="ARBA00023163"/>
    </source>
</evidence>
<dbReference type="InterPro" id="IPR050331">
    <property type="entry name" value="Zinc_finger"/>
</dbReference>
<feature type="domain" description="C2H2-type" evidence="16">
    <location>
        <begin position="829"/>
        <end position="856"/>
    </location>
</feature>
<dbReference type="SUPFAM" id="SSF57667">
    <property type="entry name" value="beta-beta-alpha zinc fingers"/>
    <property type="match status" value="6"/>
</dbReference>
<dbReference type="PROSITE" id="PS51915">
    <property type="entry name" value="ZAD"/>
    <property type="match status" value="1"/>
</dbReference>
<evidence type="ECO:0000259" key="16">
    <source>
        <dbReference type="PROSITE" id="PS50157"/>
    </source>
</evidence>
<reference evidence="19" key="1">
    <citation type="submission" date="2021-05" db="EMBL/GenBank/DDBJ databases">
        <authorList>
            <person name="Alioto T."/>
            <person name="Alioto T."/>
            <person name="Gomez Garrido J."/>
        </authorList>
    </citation>
    <scope>NUCLEOTIDE SEQUENCE</scope>
</reference>
<dbReference type="Pfam" id="PF05485">
    <property type="entry name" value="THAP"/>
    <property type="match status" value="1"/>
</dbReference>
<dbReference type="PANTHER" id="PTHR16515:SF49">
    <property type="entry name" value="GASTRULA ZINC FINGER PROTEIN XLCGF49.1-LIKE-RELATED"/>
    <property type="match status" value="1"/>
</dbReference>
<feature type="domain" description="C2H2-type" evidence="16">
    <location>
        <begin position="560"/>
        <end position="587"/>
    </location>
</feature>
<accession>A0A8D8NIT4</accession>
<comment type="subcellular location">
    <subcellularLocation>
        <location evidence="2">Nucleus</location>
    </subcellularLocation>
</comment>
<evidence type="ECO:0000313" key="19">
    <source>
        <dbReference type="EMBL" id="CAG6566363.1"/>
    </source>
</evidence>
<feature type="domain" description="C2H2-type" evidence="16">
    <location>
        <begin position="801"/>
        <end position="828"/>
    </location>
</feature>
<feature type="binding site" evidence="14">
    <location>
        <position position="172"/>
    </location>
    <ligand>
        <name>Zn(2+)</name>
        <dbReference type="ChEBI" id="CHEBI:29105"/>
    </ligand>
</feature>
<dbReference type="SMART" id="SM00355">
    <property type="entry name" value="ZnF_C2H2"/>
    <property type="match status" value="11"/>
</dbReference>
<evidence type="ECO:0000256" key="3">
    <source>
        <dbReference type="ARBA" id="ARBA00006991"/>
    </source>
</evidence>
<keyword evidence="4 14" id="KW-0479">Metal-binding</keyword>
<evidence type="ECO:0000256" key="4">
    <source>
        <dbReference type="ARBA" id="ARBA00022723"/>
    </source>
</evidence>
<evidence type="ECO:0000256" key="15">
    <source>
        <dbReference type="SAM" id="MobiDB-lite"/>
    </source>
</evidence>
<dbReference type="Pfam" id="PF07776">
    <property type="entry name" value="zf-AD"/>
    <property type="match status" value="1"/>
</dbReference>
<dbReference type="PROSITE" id="PS00028">
    <property type="entry name" value="ZINC_FINGER_C2H2_1"/>
    <property type="match status" value="10"/>
</dbReference>
<sequence>MVNCCVQACPSNADGAGGVSYFRFPVVRIDREHRDISRDRRAAWVKAAAVAGRPDVNVDYALVCSRHFVSGRPAKLEQVESVDWVPTRFLAGAGVDLEQAIPPNTVTTKMTEIIRTDSSKICRLCLGKEVKLTRPFKDQVGTNTALLQKIYECTTVKITLKATYPAAICAICDTKLLEYSKFRAKCIENDGILRLLLDDIGVDGKESPSPSPDTASADGDEEDVARETEEFKDLQLQLYGSSDETTVSQSEFAGTTTDGGASSSTEAAPEVVTPPVVTRPTISVKPISSLAAVATPPSEPKQDAVVSGGNPNQKEVNGVPAVVGPDGRLECVICARPFRNTYTLKRHMNLHTEENLFTCEYCGKKFNDRSNWKIHLRAHTGDNLLRCAVCFKTFISPSTLKYHLRAHRKLQVFECRFCAETCESYDLLADHVNAKHGDIRVDDLVGKGDDSFIAGDFLKIEMEADETTLSGADVDMDEPMPEPPPLIPAPTVRKVVQAPPAVFEEPAVKIKEEILDVDEIDIKQEPVDNETLEPDPDGVHRTLSSILPPAEEESPPVILFRCDYCMKIFKYLYELRVHMKIHNGSKLPGAAGASGTPSKPIVDKSIPHTPSTTLVLAPEDTTPPPAKRVRHPSIDEDVAELANAPLPEHQCSKCDKCFRTEELLKVHIETHKTDEDITQARSCKVCFKTFKCELNLVSHIKKHHLYESYVSEQQQQQGVPAAAATSSSSTVNDKPASPDSSSNDGAGTADSGAEGSTSGGDRRCEICALTFNCPYKLEKHVLTHFKNNEAVAFVPSADRPYKCTECHKRFKRKDYLLIHIRTHTGERRHKCDLCSSAFVHPSNLITHRKLHSNERPFKCDLCSAAFKLYAGLKIHRKRCVLKYLQENSVSIT</sequence>
<dbReference type="SMART" id="SM00980">
    <property type="entry name" value="THAP"/>
    <property type="match status" value="1"/>
</dbReference>
<feature type="region of interest" description="Disordered" evidence="15">
    <location>
        <begin position="203"/>
        <end position="228"/>
    </location>
</feature>
<evidence type="ECO:0000256" key="9">
    <source>
        <dbReference type="ARBA" id="ARBA00023125"/>
    </source>
</evidence>
<dbReference type="GO" id="GO:0003677">
    <property type="term" value="F:DNA binding"/>
    <property type="evidence" value="ECO:0007669"/>
    <property type="project" value="UniProtKB-UniRule"/>
</dbReference>
<evidence type="ECO:0000256" key="6">
    <source>
        <dbReference type="ARBA" id="ARBA00022771"/>
    </source>
</evidence>
<feature type="domain" description="ZAD" evidence="18">
    <location>
        <begin position="120"/>
        <end position="196"/>
    </location>
</feature>
<evidence type="ECO:0000256" key="7">
    <source>
        <dbReference type="ARBA" id="ARBA00022833"/>
    </source>
</evidence>
<keyword evidence="10" id="KW-0804">Transcription</keyword>
<evidence type="ECO:0000256" key="5">
    <source>
        <dbReference type="ARBA" id="ARBA00022737"/>
    </source>
</evidence>
<dbReference type="PANTHER" id="PTHR16515">
    <property type="entry name" value="PR DOMAIN ZINC FINGER PROTEIN"/>
    <property type="match status" value="1"/>
</dbReference>
<feature type="region of interest" description="Disordered" evidence="15">
    <location>
        <begin position="717"/>
        <end position="760"/>
    </location>
</feature>
<dbReference type="EMBL" id="HBUE01275910">
    <property type="protein sequence ID" value="CAG6566363.1"/>
    <property type="molecule type" value="Transcribed_RNA"/>
</dbReference>
<evidence type="ECO:0000256" key="1">
    <source>
        <dbReference type="ARBA" id="ARBA00003767"/>
    </source>
</evidence>
<dbReference type="InterPro" id="IPR012934">
    <property type="entry name" value="Znf_AD"/>
</dbReference>
<dbReference type="GO" id="GO:0010468">
    <property type="term" value="P:regulation of gene expression"/>
    <property type="evidence" value="ECO:0007669"/>
    <property type="project" value="TreeGrafter"/>
</dbReference>
<feature type="compositionally biased region" description="Low complexity" evidence="15">
    <location>
        <begin position="253"/>
        <end position="272"/>
    </location>
</feature>
<feature type="binding site" evidence="14">
    <location>
        <position position="125"/>
    </location>
    <ligand>
        <name>Zn(2+)</name>
        <dbReference type="ChEBI" id="CHEBI:29105"/>
    </ligand>
</feature>
<keyword evidence="5" id="KW-0677">Repeat</keyword>
<keyword evidence="7 14" id="KW-0862">Zinc</keyword>
<dbReference type="FunFam" id="3.30.160.60:FF:000688">
    <property type="entry name" value="zinc finger protein 197 isoform X1"/>
    <property type="match status" value="1"/>
</dbReference>
<dbReference type="SUPFAM" id="SSF57716">
    <property type="entry name" value="Glucocorticoid receptor-like (DNA-binding domain)"/>
    <property type="match status" value="2"/>
</dbReference>
<keyword evidence="11" id="KW-0539">Nucleus</keyword>
<organism evidence="19">
    <name type="scientific">Culex pipiens</name>
    <name type="common">House mosquito</name>
    <dbReference type="NCBI Taxonomy" id="7175"/>
    <lineage>
        <taxon>Eukaryota</taxon>
        <taxon>Metazoa</taxon>
        <taxon>Ecdysozoa</taxon>
        <taxon>Arthropoda</taxon>
        <taxon>Hexapoda</taxon>
        <taxon>Insecta</taxon>
        <taxon>Pterygota</taxon>
        <taxon>Neoptera</taxon>
        <taxon>Endopterygota</taxon>
        <taxon>Diptera</taxon>
        <taxon>Nematocera</taxon>
        <taxon>Culicoidea</taxon>
        <taxon>Culicidae</taxon>
        <taxon>Culicinae</taxon>
        <taxon>Culicini</taxon>
        <taxon>Culex</taxon>
        <taxon>Culex</taxon>
    </lineage>
</organism>
<dbReference type="AlphaFoldDB" id="A0A8D8NIT4"/>
<dbReference type="InterPro" id="IPR006612">
    <property type="entry name" value="THAP_Znf"/>
</dbReference>
<feature type="region of interest" description="Disordered" evidence="15">
    <location>
        <begin position="608"/>
        <end position="628"/>
    </location>
</feature>
<dbReference type="PROSITE" id="PS50157">
    <property type="entry name" value="ZINC_FINGER_C2H2_2"/>
    <property type="match status" value="7"/>
</dbReference>
<feature type="region of interest" description="Disordered" evidence="15">
    <location>
        <begin position="293"/>
        <end position="320"/>
    </location>
</feature>
<evidence type="ECO:0000256" key="2">
    <source>
        <dbReference type="ARBA" id="ARBA00004123"/>
    </source>
</evidence>
<feature type="domain" description="THAP-type" evidence="17">
    <location>
        <begin position="1"/>
        <end position="89"/>
    </location>
</feature>
<dbReference type="GO" id="GO:0008270">
    <property type="term" value="F:zinc ion binding"/>
    <property type="evidence" value="ECO:0007669"/>
    <property type="project" value="UniProtKB-UniRule"/>
</dbReference>
<dbReference type="Pfam" id="PF00096">
    <property type="entry name" value="zf-C2H2"/>
    <property type="match status" value="6"/>
</dbReference>
<dbReference type="FunFam" id="3.30.160.60:FF:000226">
    <property type="entry name" value="Zinc finger protein 236 variant"/>
    <property type="match status" value="1"/>
</dbReference>
<dbReference type="Gene3D" id="3.40.1800.20">
    <property type="match status" value="1"/>
</dbReference>
<feature type="compositionally biased region" description="Polar residues" evidence="15">
    <location>
        <begin position="242"/>
        <end position="252"/>
    </location>
</feature>
<feature type="compositionally biased region" description="Low complexity" evidence="15">
    <location>
        <begin position="717"/>
        <end position="730"/>
    </location>
</feature>
<evidence type="ECO:0000256" key="12">
    <source>
        <dbReference type="PROSITE-ProRule" id="PRU00042"/>
    </source>
</evidence>
<proteinExistence type="inferred from homology"/>
<feature type="region of interest" description="Disordered" evidence="15">
    <location>
        <begin position="242"/>
        <end position="272"/>
    </location>
</feature>
<feature type="domain" description="C2H2-type" evidence="16">
    <location>
        <begin position="385"/>
        <end position="407"/>
    </location>
</feature>
<feature type="binding site" evidence="14">
    <location>
        <position position="169"/>
    </location>
    <ligand>
        <name>Zn(2+)</name>
        <dbReference type="ChEBI" id="CHEBI:29105"/>
    </ligand>
</feature>
<dbReference type="InterPro" id="IPR013087">
    <property type="entry name" value="Znf_C2H2_type"/>
</dbReference>
<dbReference type="FunFam" id="3.30.160.60:FF:000624">
    <property type="entry name" value="zinc finger protein 697"/>
    <property type="match status" value="1"/>
</dbReference>
<keyword evidence="9 13" id="KW-0238">DNA-binding</keyword>
<dbReference type="PROSITE" id="PS50950">
    <property type="entry name" value="ZF_THAP"/>
    <property type="match status" value="1"/>
</dbReference>
<name>A0A8D8NIT4_CULPI</name>